<keyword evidence="9" id="KW-1185">Reference proteome</keyword>
<dbReference type="Proteomes" id="UP001596171">
    <property type="component" value="Unassembled WGS sequence"/>
</dbReference>
<keyword evidence="4 7" id="KW-0812">Transmembrane</keyword>
<sequence>MFTKYPDFRRIWSGRLVSNAGDSIYNIVITWFVLQYTNSSWWVGVLNFFILIPEMLSFVIGPIIDNNNKKLLLIICELGQMLAIMVIIVMMTIGNVNMLLLCLMVFIASFFGMNTYPIQDAFIPSFVANRDLPKAESFLSVAYRGTDYLFNGVTGFLLKAFSYLPLLITDILTFVFSIVMFSRIDFNDKQTKRFAFSLDKQFFRDIGLGFKLILHNSVILFITVVAALINFLFGGLNIYEVLLGRSMGGSQFYGIITAVSAIGLLIGSTLMSNVVLKKIPLGKRFILAHLIGGLLMSALVLCAKNNVALLIVWLLTFLFLGVTQVLQVPMIQLVTDKQHMGKVMSTFYSITLLFMPIGSLFFGYIGSKLNIFSFLLILGVAYIAAGLFLTLNKRLFRMVLAK</sequence>
<keyword evidence="3" id="KW-1003">Cell membrane</keyword>
<accession>A0ABW1SIG3</accession>
<reference evidence="9" key="1">
    <citation type="journal article" date="2019" name="Int. J. Syst. Evol. Microbiol.">
        <title>The Global Catalogue of Microorganisms (GCM) 10K type strain sequencing project: providing services to taxonomists for standard genome sequencing and annotation.</title>
        <authorList>
            <consortium name="The Broad Institute Genomics Platform"/>
            <consortium name="The Broad Institute Genome Sequencing Center for Infectious Disease"/>
            <person name="Wu L."/>
            <person name="Ma J."/>
        </authorList>
    </citation>
    <scope>NUCLEOTIDE SEQUENCE [LARGE SCALE GENOMIC DNA]</scope>
    <source>
        <strain evidence="9">CCM 8930</strain>
    </source>
</reference>
<dbReference type="Gene3D" id="1.20.1250.20">
    <property type="entry name" value="MFS general substrate transporter like domains"/>
    <property type="match status" value="1"/>
</dbReference>
<dbReference type="CDD" id="cd06173">
    <property type="entry name" value="MFS_MefA_like"/>
    <property type="match status" value="1"/>
</dbReference>
<evidence type="ECO:0000256" key="1">
    <source>
        <dbReference type="ARBA" id="ARBA00004651"/>
    </source>
</evidence>
<dbReference type="Pfam" id="PF05977">
    <property type="entry name" value="MFS_3"/>
    <property type="match status" value="1"/>
</dbReference>
<feature type="transmembrane region" description="Helical" evidence="7">
    <location>
        <begin position="371"/>
        <end position="392"/>
    </location>
</feature>
<feature type="transmembrane region" description="Helical" evidence="7">
    <location>
        <begin position="253"/>
        <end position="276"/>
    </location>
</feature>
<dbReference type="EMBL" id="JBHSSE010000008">
    <property type="protein sequence ID" value="MFC6201063.1"/>
    <property type="molecule type" value="Genomic_DNA"/>
</dbReference>
<dbReference type="SUPFAM" id="SSF103473">
    <property type="entry name" value="MFS general substrate transporter"/>
    <property type="match status" value="1"/>
</dbReference>
<dbReference type="RefSeq" id="WP_137617228.1">
    <property type="nucleotide sequence ID" value="NZ_BJDI01000019.1"/>
</dbReference>
<feature type="transmembrane region" description="Helical" evidence="7">
    <location>
        <begin position="307"/>
        <end position="326"/>
    </location>
</feature>
<dbReference type="PANTHER" id="PTHR23513">
    <property type="entry name" value="INTEGRAL MEMBRANE EFFLUX PROTEIN-RELATED"/>
    <property type="match status" value="1"/>
</dbReference>
<organism evidence="8 9">
    <name type="scientific">Lactiplantibacillus nangangensis</name>
    <dbReference type="NCBI Taxonomy" id="2559917"/>
    <lineage>
        <taxon>Bacteria</taxon>
        <taxon>Bacillati</taxon>
        <taxon>Bacillota</taxon>
        <taxon>Bacilli</taxon>
        <taxon>Lactobacillales</taxon>
        <taxon>Lactobacillaceae</taxon>
        <taxon>Lactiplantibacillus</taxon>
    </lineage>
</organism>
<proteinExistence type="predicted"/>
<name>A0ABW1SIG3_9LACO</name>
<feature type="transmembrane region" description="Helical" evidence="7">
    <location>
        <begin position="347"/>
        <end position="365"/>
    </location>
</feature>
<feature type="transmembrane region" description="Helical" evidence="7">
    <location>
        <begin position="212"/>
        <end position="233"/>
    </location>
</feature>
<evidence type="ECO:0000256" key="4">
    <source>
        <dbReference type="ARBA" id="ARBA00022692"/>
    </source>
</evidence>
<feature type="transmembrane region" description="Helical" evidence="7">
    <location>
        <begin position="163"/>
        <end position="184"/>
    </location>
</feature>
<evidence type="ECO:0000313" key="9">
    <source>
        <dbReference type="Proteomes" id="UP001596171"/>
    </source>
</evidence>
<evidence type="ECO:0000256" key="6">
    <source>
        <dbReference type="ARBA" id="ARBA00023136"/>
    </source>
</evidence>
<feature type="transmembrane region" description="Helical" evidence="7">
    <location>
        <begin position="71"/>
        <end position="92"/>
    </location>
</feature>
<evidence type="ECO:0000256" key="2">
    <source>
        <dbReference type="ARBA" id="ARBA00022448"/>
    </source>
</evidence>
<dbReference type="InterPro" id="IPR036259">
    <property type="entry name" value="MFS_trans_sf"/>
</dbReference>
<evidence type="ECO:0000256" key="3">
    <source>
        <dbReference type="ARBA" id="ARBA00022475"/>
    </source>
</evidence>
<keyword evidence="5 7" id="KW-1133">Transmembrane helix</keyword>
<dbReference type="InterPro" id="IPR010290">
    <property type="entry name" value="TM_effector"/>
</dbReference>
<feature type="transmembrane region" description="Helical" evidence="7">
    <location>
        <begin position="40"/>
        <end position="64"/>
    </location>
</feature>
<dbReference type="PANTHER" id="PTHR23513:SF6">
    <property type="entry name" value="MAJOR FACILITATOR SUPERFAMILY ASSOCIATED DOMAIN-CONTAINING PROTEIN"/>
    <property type="match status" value="1"/>
</dbReference>
<gene>
    <name evidence="8" type="ORF">ACFP1L_04010</name>
</gene>
<evidence type="ECO:0000313" key="8">
    <source>
        <dbReference type="EMBL" id="MFC6201063.1"/>
    </source>
</evidence>
<keyword evidence="6 7" id="KW-0472">Membrane</keyword>
<feature type="transmembrane region" description="Helical" evidence="7">
    <location>
        <begin position="98"/>
        <end position="116"/>
    </location>
</feature>
<comment type="subcellular location">
    <subcellularLocation>
        <location evidence="1">Cell membrane</location>
        <topology evidence="1">Multi-pass membrane protein</topology>
    </subcellularLocation>
</comment>
<keyword evidence="2" id="KW-0813">Transport</keyword>
<feature type="transmembrane region" description="Helical" evidence="7">
    <location>
        <begin position="285"/>
        <end position="301"/>
    </location>
</feature>
<protein>
    <submittedName>
        <fullName evidence="8">MFS transporter</fullName>
    </submittedName>
</protein>
<evidence type="ECO:0000256" key="7">
    <source>
        <dbReference type="SAM" id="Phobius"/>
    </source>
</evidence>
<comment type="caution">
    <text evidence="8">The sequence shown here is derived from an EMBL/GenBank/DDBJ whole genome shotgun (WGS) entry which is preliminary data.</text>
</comment>
<evidence type="ECO:0000256" key="5">
    <source>
        <dbReference type="ARBA" id="ARBA00022989"/>
    </source>
</evidence>